<dbReference type="InterPro" id="IPR020843">
    <property type="entry name" value="ER"/>
</dbReference>
<organism evidence="2 3">
    <name type="scientific">Gracilibacillus boraciitolerans JCM 21714</name>
    <dbReference type="NCBI Taxonomy" id="1298598"/>
    <lineage>
        <taxon>Bacteria</taxon>
        <taxon>Bacillati</taxon>
        <taxon>Bacillota</taxon>
        <taxon>Bacilli</taxon>
        <taxon>Bacillales</taxon>
        <taxon>Bacillaceae</taxon>
        <taxon>Gracilibacillus</taxon>
    </lineage>
</organism>
<evidence type="ECO:0000313" key="2">
    <source>
        <dbReference type="EMBL" id="GAE92262.1"/>
    </source>
</evidence>
<dbReference type="PANTHER" id="PTHR11695:SF294">
    <property type="entry name" value="RETICULON-4-INTERACTING PROTEIN 1, MITOCHONDRIAL"/>
    <property type="match status" value="1"/>
</dbReference>
<keyword evidence="3" id="KW-1185">Reference proteome</keyword>
<feature type="domain" description="Enoyl reductase (ER)" evidence="1">
    <location>
        <begin position="34"/>
        <end position="333"/>
    </location>
</feature>
<evidence type="ECO:0000259" key="1">
    <source>
        <dbReference type="SMART" id="SM00829"/>
    </source>
</evidence>
<reference evidence="2 3" key="1">
    <citation type="journal article" date="2014" name="Genome Announc.">
        <title>Draft Genome Sequence of the Boron-Tolerant and Moderately Halotolerant Bacterium Gracilibacillus boraciitolerans JCM 21714T.</title>
        <authorList>
            <person name="Ahmed I."/>
            <person name="Oshima K."/>
            <person name="Suda W."/>
            <person name="Kitamura K."/>
            <person name="Iida T."/>
            <person name="Ohmori Y."/>
            <person name="Fujiwara T."/>
            <person name="Hattori M."/>
            <person name="Ohkuma M."/>
        </authorList>
    </citation>
    <scope>NUCLEOTIDE SEQUENCE [LARGE SCALE GENOMIC DNA]</scope>
    <source>
        <strain evidence="2 3">JCM 21714</strain>
    </source>
</reference>
<dbReference type="InterPro" id="IPR050700">
    <property type="entry name" value="YIM1/Zinc_Alcohol_DH_Fams"/>
</dbReference>
<name>W4VGC4_9BACI</name>
<dbReference type="Gene3D" id="3.90.180.10">
    <property type="entry name" value="Medium-chain alcohol dehydrogenases, catalytic domain"/>
    <property type="match status" value="1"/>
</dbReference>
<dbReference type="Pfam" id="PF13602">
    <property type="entry name" value="ADH_zinc_N_2"/>
    <property type="match status" value="1"/>
</dbReference>
<dbReference type="eggNOG" id="COG0604">
    <property type="taxonomic scope" value="Bacteria"/>
</dbReference>
<protein>
    <submittedName>
        <fullName evidence="2">Zinc-containing alcohol dehydrogenase</fullName>
    </submittedName>
</protein>
<accession>W4VGC4</accession>
<dbReference type="InterPro" id="IPR013154">
    <property type="entry name" value="ADH-like_N"/>
</dbReference>
<dbReference type="InterPro" id="IPR011032">
    <property type="entry name" value="GroES-like_sf"/>
</dbReference>
<dbReference type="GO" id="GO:0016491">
    <property type="term" value="F:oxidoreductase activity"/>
    <property type="evidence" value="ECO:0007669"/>
    <property type="project" value="InterPro"/>
</dbReference>
<dbReference type="EMBL" id="BAVS01000004">
    <property type="protein sequence ID" value="GAE92262.1"/>
    <property type="molecule type" value="Genomic_DNA"/>
</dbReference>
<proteinExistence type="predicted"/>
<gene>
    <name evidence="2" type="ORF">JCM21714_1249</name>
</gene>
<dbReference type="AlphaFoldDB" id="W4VGC4"/>
<dbReference type="Pfam" id="PF08240">
    <property type="entry name" value="ADH_N"/>
    <property type="match status" value="1"/>
</dbReference>
<dbReference type="Gene3D" id="3.40.50.720">
    <property type="entry name" value="NAD(P)-binding Rossmann-like Domain"/>
    <property type="match status" value="1"/>
</dbReference>
<dbReference type="PANTHER" id="PTHR11695">
    <property type="entry name" value="ALCOHOL DEHYDROGENASE RELATED"/>
    <property type="match status" value="1"/>
</dbReference>
<sequence>MAEGNLLFEVRLTFHNYKSKGDGSMKAIVIEQYGGKEELKLQELDKPTPGENQVVVKLHATSINPIDWKLREGYLKEMLPFEFPIILGWDAAGVIDQVGDGVSDFQVGDRVFARPETTNRGTYAEYTIVDENLLAPIPDNISFEEAAAVPLTALTAYQCLFDFGNIQKGDKVLIHAGGAGGVGTFAIQLAKNKGAYVSTTASTKNIDFLLSLGADEVIDYTKQDFEEELKDYDFVLDALGGDILDKSFNVVGEGGKIATIAGQPDQDKAKQKNIKADFIWLVPKGEQLKELADLLEQGKLHVEIGHRFPLTEAGLKQAHALSESHHTRGKIVINI</sequence>
<comment type="caution">
    <text evidence="2">The sequence shown here is derived from an EMBL/GenBank/DDBJ whole genome shotgun (WGS) entry which is preliminary data.</text>
</comment>
<dbReference type="SUPFAM" id="SSF50129">
    <property type="entry name" value="GroES-like"/>
    <property type="match status" value="1"/>
</dbReference>
<dbReference type="InterPro" id="IPR036291">
    <property type="entry name" value="NAD(P)-bd_dom_sf"/>
</dbReference>
<dbReference type="Proteomes" id="UP000019102">
    <property type="component" value="Unassembled WGS sequence"/>
</dbReference>
<dbReference type="STRING" id="1298598.JCM21714_1249"/>
<dbReference type="CDD" id="cd05289">
    <property type="entry name" value="MDR_like_2"/>
    <property type="match status" value="1"/>
</dbReference>
<dbReference type="SMART" id="SM00829">
    <property type="entry name" value="PKS_ER"/>
    <property type="match status" value="1"/>
</dbReference>
<evidence type="ECO:0000313" key="3">
    <source>
        <dbReference type="Proteomes" id="UP000019102"/>
    </source>
</evidence>
<dbReference type="SUPFAM" id="SSF51735">
    <property type="entry name" value="NAD(P)-binding Rossmann-fold domains"/>
    <property type="match status" value="1"/>
</dbReference>